<proteinExistence type="predicted"/>
<comment type="caution">
    <text evidence="2">The sequence shown here is derived from an EMBL/GenBank/DDBJ whole genome shotgun (WGS) entry which is preliminary data.</text>
</comment>
<evidence type="ECO:0008006" key="4">
    <source>
        <dbReference type="Google" id="ProtNLM"/>
    </source>
</evidence>
<evidence type="ECO:0000256" key="1">
    <source>
        <dbReference type="SAM" id="Phobius"/>
    </source>
</evidence>
<keyword evidence="3" id="KW-1185">Reference proteome</keyword>
<gene>
    <name evidence="2" type="ORF">SCUCBS95973_001424</name>
</gene>
<reference evidence="2 3" key="1">
    <citation type="submission" date="2024-01" db="EMBL/GenBank/DDBJ databases">
        <authorList>
            <person name="Allen C."/>
            <person name="Tagirdzhanova G."/>
        </authorList>
    </citation>
    <scope>NUCLEOTIDE SEQUENCE [LARGE SCALE GENOMIC DNA]</scope>
</reference>
<name>A0ABP0AYI0_9PEZI</name>
<evidence type="ECO:0000313" key="2">
    <source>
        <dbReference type="EMBL" id="CAK7212322.1"/>
    </source>
</evidence>
<organism evidence="2 3">
    <name type="scientific">Sporothrix curviconia</name>
    <dbReference type="NCBI Taxonomy" id="1260050"/>
    <lineage>
        <taxon>Eukaryota</taxon>
        <taxon>Fungi</taxon>
        <taxon>Dikarya</taxon>
        <taxon>Ascomycota</taxon>
        <taxon>Pezizomycotina</taxon>
        <taxon>Sordariomycetes</taxon>
        <taxon>Sordariomycetidae</taxon>
        <taxon>Ophiostomatales</taxon>
        <taxon>Ophiostomataceae</taxon>
        <taxon>Sporothrix</taxon>
    </lineage>
</organism>
<feature type="transmembrane region" description="Helical" evidence="1">
    <location>
        <begin position="32"/>
        <end position="52"/>
    </location>
</feature>
<keyword evidence="1" id="KW-0812">Transmembrane</keyword>
<dbReference type="Proteomes" id="UP001642405">
    <property type="component" value="Unassembled WGS sequence"/>
</dbReference>
<evidence type="ECO:0000313" key="3">
    <source>
        <dbReference type="Proteomes" id="UP001642405"/>
    </source>
</evidence>
<keyword evidence="1" id="KW-0472">Membrane</keyword>
<keyword evidence="1" id="KW-1133">Transmembrane helix</keyword>
<accession>A0ABP0AYI0</accession>
<dbReference type="EMBL" id="CAWUHB010000005">
    <property type="protein sequence ID" value="CAK7212322.1"/>
    <property type="molecule type" value="Genomic_DNA"/>
</dbReference>
<feature type="transmembrane region" description="Helical" evidence="1">
    <location>
        <begin position="131"/>
        <end position="153"/>
    </location>
</feature>
<feature type="transmembrane region" description="Helical" evidence="1">
    <location>
        <begin position="64"/>
        <end position="85"/>
    </location>
</feature>
<sequence>MNPKTKNYSATADSARTSTTIDDSVHAIPLYVAARVVNILLGLALFALALVVEFQYNRGTWVNPIMTPSITATVYSAYDVVLVLVRRRRNHPHMRILYDGVCLGTGLAVASGFLTAWAVQAAPDMGYGISAPILVGMYGMMAIQYGLGLNGVYQVVQMRREAWQSSA</sequence>
<feature type="transmembrane region" description="Helical" evidence="1">
    <location>
        <begin position="97"/>
        <end position="119"/>
    </location>
</feature>
<protein>
    <recommendedName>
        <fullName evidence="4">MARVEL domain-containing protein</fullName>
    </recommendedName>
</protein>